<feature type="transmembrane region" description="Helical" evidence="1">
    <location>
        <begin position="220"/>
        <end position="240"/>
    </location>
</feature>
<dbReference type="AlphaFoldDB" id="A0A250KS83"/>
<protein>
    <recommendedName>
        <fullName evidence="4">Integrating conjugative element membrane protein</fullName>
    </recommendedName>
</protein>
<reference evidence="2 3" key="1">
    <citation type="submission" date="2016-12" db="EMBL/GenBank/DDBJ databases">
        <title>Genome sequencing of Methylocaldum marinum.</title>
        <authorList>
            <person name="Takeuchi M."/>
            <person name="Kamagata Y."/>
            <person name="Hiraoka S."/>
            <person name="Oshima K."/>
            <person name="Hattori M."/>
            <person name="Iwasaki W."/>
        </authorList>
    </citation>
    <scope>NUCLEOTIDE SEQUENCE [LARGE SCALE GENOMIC DNA]</scope>
    <source>
        <strain evidence="2 3">S8</strain>
    </source>
</reference>
<evidence type="ECO:0000313" key="3">
    <source>
        <dbReference type="Proteomes" id="UP000266313"/>
    </source>
</evidence>
<keyword evidence="1" id="KW-0472">Membrane</keyword>
<gene>
    <name evidence="2" type="ORF">sS8_2569</name>
</gene>
<feature type="transmembrane region" description="Helical" evidence="1">
    <location>
        <begin position="20"/>
        <end position="50"/>
    </location>
</feature>
<evidence type="ECO:0000313" key="2">
    <source>
        <dbReference type="EMBL" id="BBA34520.1"/>
    </source>
</evidence>
<dbReference type="NCBIfam" id="TIGR03747">
    <property type="entry name" value="conj_TIGR03747"/>
    <property type="match status" value="1"/>
</dbReference>
<dbReference type="KEGG" id="mmai:sS8_2569"/>
<accession>A0A250KS83</accession>
<organism evidence="2 3">
    <name type="scientific">Methylocaldum marinum</name>
    <dbReference type="NCBI Taxonomy" id="1432792"/>
    <lineage>
        <taxon>Bacteria</taxon>
        <taxon>Pseudomonadati</taxon>
        <taxon>Pseudomonadota</taxon>
        <taxon>Gammaproteobacteria</taxon>
        <taxon>Methylococcales</taxon>
        <taxon>Methylococcaceae</taxon>
        <taxon>Methylocaldum</taxon>
    </lineage>
</organism>
<dbReference type="InterPro" id="IPR022266">
    <property type="entry name" value="DtrJ-like"/>
</dbReference>
<proteinExistence type="predicted"/>
<evidence type="ECO:0008006" key="4">
    <source>
        <dbReference type="Google" id="ProtNLM"/>
    </source>
</evidence>
<keyword evidence="3" id="KW-1185">Reference proteome</keyword>
<dbReference type="OrthoDB" id="8443503at2"/>
<dbReference type="Proteomes" id="UP000266313">
    <property type="component" value="Chromosome"/>
</dbReference>
<dbReference type="EMBL" id="AP017928">
    <property type="protein sequence ID" value="BBA34520.1"/>
    <property type="molecule type" value="Genomic_DNA"/>
</dbReference>
<sequence>MAESRPGPATIKPPGLGGRLLIGLLGFAFWLVLGLIGNILFEWVCIGYFWPEEGPKRSRAMLAEELRYLREDFTESLWVDPPVEFAVRLAGQLHGSLYQKTGIEAWVNRAEVKKPPAQESFFQQQRSNFARGAKRYLHAAMIATQVYAVRVAVLILAVPIFGLLGLVGLVDGMVQRDLRRWGGGREHGQVYHLAKRGIGPSLALPWIIYLAWPTTVHPNAVIVPFAVMFAVVLMVSSATFKKYL</sequence>
<evidence type="ECO:0000256" key="1">
    <source>
        <dbReference type="SAM" id="Phobius"/>
    </source>
</evidence>
<keyword evidence="1" id="KW-1133">Transmembrane helix</keyword>
<dbReference type="Pfam" id="PF14348">
    <property type="entry name" value="DtrJ-like"/>
    <property type="match status" value="1"/>
</dbReference>
<name>A0A250KS83_9GAMM</name>
<dbReference type="RefSeq" id="WP_119629910.1">
    <property type="nucleotide sequence ID" value="NZ_AP017928.1"/>
</dbReference>
<feature type="transmembrane region" description="Helical" evidence="1">
    <location>
        <begin position="147"/>
        <end position="170"/>
    </location>
</feature>
<keyword evidence="1" id="KW-0812">Transmembrane</keyword>